<keyword evidence="1" id="KW-0808">Transferase</keyword>
<dbReference type="Proteomes" id="UP000533469">
    <property type="component" value="Unassembled WGS sequence"/>
</dbReference>
<dbReference type="EC" id="2.7.8.37" evidence="1"/>
<keyword evidence="2" id="KW-1185">Reference proteome</keyword>
<gene>
    <name evidence="1" type="ORF">FHS55_002435</name>
</gene>
<dbReference type="SUPFAM" id="SSF159709">
    <property type="entry name" value="PhnH-like"/>
    <property type="match status" value="1"/>
</dbReference>
<dbReference type="GO" id="GO:0019634">
    <property type="term" value="P:organic phosphonate metabolic process"/>
    <property type="evidence" value="ECO:0007669"/>
    <property type="project" value="InterPro"/>
</dbReference>
<dbReference type="Gene3D" id="3.40.50.11310">
    <property type="entry name" value="Bacterial phosphonate metabolism protein PhnH"/>
    <property type="match status" value="1"/>
</dbReference>
<dbReference type="Pfam" id="PF05845">
    <property type="entry name" value="PhnH"/>
    <property type="match status" value="1"/>
</dbReference>
<reference evidence="1 2" key="1">
    <citation type="submission" date="2020-08" db="EMBL/GenBank/DDBJ databases">
        <title>Genomic Encyclopedia of Type Strains, Phase IV (KMG-IV): sequencing the most valuable type-strain genomes for metagenomic binning, comparative biology and taxonomic classification.</title>
        <authorList>
            <person name="Goeker M."/>
        </authorList>
    </citation>
    <scope>NUCLEOTIDE SEQUENCE [LARGE SCALE GENOMIC DNA]</scope>
    <source>
        <strain evidence="1 2">DSM 5895</strain>
    </source>
</reference>
<protein>
    <submittedName>
        <fullName evidence="1">Alpha-D-ribose 1-methylphosphonate 5-triphosphate synthase subunit PhnH</fullName>
        <ecNumber evidence="1">2.7.8.37</ecNumber>
    </submittedName>
</protein>
<sequence length="202" mass="20871">MSHPAAAAALSAGFDDPVFDAQASFRAAMWALARPGRVERLDARLEPPAPLSREAAALALALCDYETPIWLDAPLAAAPAVGAFLRFHAGAPIVVDPGAARFALIADPRGVIDFTAFPQGSPDYPDASVTLILQVEYFGKSGLVLEGPGIQGTDGFDAAPLPADFRARMAANRALFPRGVDLLLAGAGGVAGLPRSVIVKEG</sequence>
<dbReference type="GO" id="GO:0061693">
    <property type="term" value="F:alpha-D-ribose 1-methylphosphonate 5-triphosphate synthase activity"/>
    <property type="evidence" value="ECO:0007669"/>
    <property type="project" value="UniProtKB-EC"/>
</dbReference>
<proteinExistence type="predicted"/>
<organism evidence="1 2">
    <name type="scientific">Ancylobacter tetraedralis</name>
    <dbReference type="NCBI Taxonomy" id="217068"/>
    <lineage>
        <taxon>Bacteria</taxon>
        <taxon>Pseudomonadati</taxon>
        <taxon>Pseudomonadota</taxon>
        <taxon>Alphaproteobacteria</taxon>
        <taxon>Hyphomicrobiales</taxon>
        <taxon>Xanthobacteraceae</taxon>
        <taxon>Ancylobacter</taxon>
    </lineage>
</organism>
<dbReference type="NCBIfam" id="TIGR03292">
    <property type="entry name" value="PhnH_redo"/>
    <property type="match status" value="1"/>
</dbReference>
<evidence type="ECO:0000313" key="2">
    <source>
        <dbReference type="Proteomes" id="UP000533469"/>
    </source>
</evidence>
<evidence type="ECO:0000313" key="1">
    <source>
        <dbReference type="EMBL" id="MBB3771826.1"/>
    </source>
</evidence>
<comment type="caution">
    <text evidence="1">The sequence shown here is derived from an EMBL/GenBank/DDBJ whole genome shotgun (WGS) entry which is preliminary data.</text>
</comment>
<dbReference type="RefSeq" id="WP_183189996.1">
    <property type="nucleotide sequence ID" value="NZ_JACICD010000004.1"/>
</dbReference>
<dbReference type="PIRSF" id="PIRSF020680">
    <property type="entry name" value="PhnH"/>
    <property type="match status" value="1"/>
</dbReference>
<dbReference type="EMBL" id="JACICD010000004">
    <property type="protein sequence ID" value="MBB3771826.1"/>
    <property type="molecule type" value="Genomic_DNA"/>
</dbReference>
<name>A0A839ZAT0_9HYPH</name>
<dbReference type="AlphaFoldDB" id="A0A839ZAT0"/>
<dbReference type="InterPro" id="IPR008772">
    <property type="entry name" value="Phosphonate_metab_PhnH"/>
</dbReference>
<accession>A0A839ZAT0</accession>
<dbReference type="InterPro" id="IPR038058">
    <property type="entry name" value="PhnH-like_sp"/>
</dbReference>